<feature type="domain" description="Homeobox" evidence="6">
    <location>
        <begin position="7"/>
        <end position="72"/>
    </location>
</feature>
<evidence type="ECO:0000256" key="1">
    <source>
        <dbReference type="ARBA" id="ARBA00004123"/>
    </source>
</evidence>
<reference evidence="7" key="1">
    <citation type="journal article" date="2021" name="IMA Fungus">
        <title>Genomic characterization of three marine fungi, including Emericellopsis atlantica sp. nov. with signatures of a generalist lifestyle and marine biomass degradation.</title>
        <authorList>
            <person name="Hagestad O.C."/>
            <person name="Hou L."/>
            <person name="Andersen J.H."/>
            <person name="Hansen E.H."/>
            <person name="Altermark B."/>
            <person name="Li C."/>
            <person name="Kuhnert E."/>
            <person name="Cox R.J."/>
            <person name="Crous P.W."/>
            <person name="Spatafora J.W."/>
            <person name="Lail K."/>
            <person name="Amirebrahimi M."/>
            <person name="Lipzen A."/>
            <person name="Pangilinan J."/>
            <person name="Andreopoulos W."/>
            <person name="Hayes R.D."/>
            <person name="Ng V."/>
            <person name="Grigoriev I.V."/>
            <person name="Jackson S.A."/>
            <person name="Sutton T.D.S."/>
            <person name="Dobson A.D.W."/>
            <person name="Rama T."/>
        </authorList>
    </citation>
    <scope>NUCLEOTIDE SEQUENCE</scope>
    <source>
        <strain evidence="7">TRa018bII</strain>
    </source>
</reference>
<accession>A0A9P8C492</accession>
<gene>
    <name evidence="7" type="ORF">BJ875DRAFT_379724</name>
</gene>
<name>A0A9P8C492_9HELO</name>
<evidence type="ECO:0000256" key="5">
    <source>
        <dbReference type="SAM" id="MobiDB-lite"/>
    </source>
</evidence>
<feature type="compositionally biased region" description="Basic and acidic residues" evidence="5">
    <location>
        <begin position="10"/>
        <end position="30"/>
    </location>
</feature>
<proteinExistence type="predicted"/>
<dbReference type="InterPro" id="IPR001356">
    <property type="entry name" value="HD"/>
</dbReference>
<dbReference type="PANTHER" id="PTHR24341">
    <property type="entry name" value="HOMEOBOX PROTEIN ENGRAILED"/>
    <property type="match status" value="1"/>
</dbReference>
<feature type="region of interest" description="Disordered" evidence="5">
    <location>
        <begin position="431"/>
        <end position="478"/>
    </location>
</feature>
<dbReference type="Pfam" id="PF00046">
    <property type="entry name" value="Homeodomain"/>
    <property type="match status" value="1"/>
</dbReference>
<dbReference type="SMART" id="SM00389">
    <property type="entry name" value="HOX"/>
    <property type="match status" value="1"/>
</dbReference>
<keyword evidence="8" id="KW-1185">Reference proteome</keyword>
<keyword evidence="3 4" id="KW-0371">Homeobox</keyword>
<feature type="compositionally biased region" description="Polar residues" evidence="5">
    <location>
        <begin position="83"/>
        <end position="98"/>
    </location>
</feature>
<dbReference type="SUPFAM" id="SSF46689">
    <property type="entry name" value="Homeodomain-like"/>
    <property type="match status" value="1"/>
</dbReference>
<feature type="region of interest" description="Disordered" evidence="5">
    <location>
        <begin position="1"/>
        <end position="42"/>
    </location>
</feature>
<feature type="compositionally biased region" description="Low complexity" evidence="5">
    <location>
        <begin position="245"/>
        <end position="255"/>
    </location>
</feature>
<dbReference type="Proteomes" id="UP000824998">
    <property type="component" value="Unassembled WGS sequence"/>
</dbReference>
<feature type="region of interest" description="Disordered" evidence="5">
    <location>
        <begin position="64"/>
        <end position="122"/>
    </location>
</feature>
<evidence type="ECO:0000259" key="6">
    <source>
        <dbReference type="PROSITE" id="PS50071"/>
    </source>
</evidence>
<dbReference type="Gene3D" id="1.10.10.60">
    <property type="entry name" value="Homeodomain-like"/>
    <property type="match status" value="1"/>
</dbReference>
<feature type="DNA-binding region" description="Homeobox" evidence="3">
    <location>
        <begin position="9"/>
        <end position="73"/>
    </location>
</feature>
<dbReference type="InterPro" id="IPR009057">
    <property type="entry name" value="Homeodomain-like_sf"/>
</dbReference>
<sequence>MMAMSTTKTNDTKPRLGKDEVDILEGEFKKNPKPTTQIKRGFAEDMGVDLARINVSPRENWFQNRRAKRKQERKQEIYEARQAQESVGLSDTATTSSPDHFHGTSYFGDGQPPPPSSSFPLISRLPPSAVDLYKPQYSNPPATSMESLQRSMDAAAQASHPDFHDDFLEDDDPMPVFGDAMIHRGSEDRARFPAPDTLVTQFDPQGYAFPSTFTDDLYTSPPSTHDLRASPIDTTHQTATPYIYSTSSNSESNGSQAMATFPSQLLPPPGHDHLPSLTNDSGDSQSPEESSESHLPLDFKYEVTESDHCEVSPPAPSIPFKSSAPMDIASRRKKVHVKPAALVSETLRSRPSLGPRTASHAADGFRRAVDSPIGSPMRRIVSAGGNRSAVISGRIYKSGIESAQRSPINLGGFVDAGAFMERNFHNMRHPPSMSTLSSLNSSLAPPTPMSPREREMTLSKRDGSRSTASPHDEGSMNFGFDAGVPGRFTTMDGDDQNLASPPETPQAQMVLHGNGWPSAVDYQDKQWAYEVPDEPLYTPANDGFPVELQMPQPTYIANMSQPVTPALGQFNPTLIFGHESPPFKHESPRYTLSTQSSAEYAYPDSQGHFPLAMLTSAMTKQKTFQFSNTTAADFSGK</sequence>
<protein>
    <recommendedName>
        <fullName evidence="6">Homeobox domain-containing protein</fullName>
    </recommendedName>
</protein>
<evidence type="ECO:0000256" key="2">
    <source>
        <dbReference type="ARBA" id="ARBA00023242"/>
    </source>
</evidence>
<dbReference type="AlphaFoldDB" id="A0A9P8C492"/>
<evidence type="ECO:0000313" key="7">
    <source>
        <dbReference type="EMBL" id="KAG9232902.1"/>
    </source>
</evidence>
<dbReference type="CDD" id="cd00086">
    <property type="entry name" value="homeodomain"/>
    <property type="match status" value="1"/>
</dbReference>
<dbReference type="InterPro" id="IPR050720">
    <property type="entry name" value="Engrailed_Homeobox_TFs"/>
</dbReference>
<feature type="compositionally biased region" description="Low complexity" evidence="5">
    <location>
        <begin position="431"/>
        <end position="444"/>
    </location>
</feature>
<dbReference type="PANTHER" id="PTHR24341:SF6">
    <property type="entry name" value="HOMEOBOX PROTEIN INVECTED"/>
    <property type="match status" value="1"/>
</dbReference>
<dbReference type="PROSITE" id="PS50071">
    <property type="entry name" value="HOMEOBOX_2"/>
    <property type="match status" value="1"/>
</dbReference>
<dbReference type="EMBL" id="MU251524">
    <property type="protein sequence ID" value="KAG9232902.1"/>
    <property type="molecule type" value="Genomic_DNA"/>
</dbReference>
<keyword evidence="2 3" id="KW-0539">Nucleus</keyword>
<dbReference type="GO" id="GO:0003677">
    <property type="term" value="F:DNA binding"/>
    <property type="evidence" value="ECO:0007669"/>
    <property type="project" value="UniProtKB-UniRule"/>
</dbReference>
<organism evidence="7 8">
    <name type="scientific">Amylocarpus encephaloides</name>
    <dbReference type="NCBI Taxonomy" id="45428"/>
    <lineage>
        <taxon>Eukaryota</taxon>
        <taxon>Fungi</taxon>
        <taxon>Dikarya</taxon>
        <taxon>Ascomycota</taxon>
        <taxon>Pezizomycotina</taxon>
        <taxon>Leotiomycetes</taxon>
        <taxon>Helotiales</taxon>
        <taxon>Helotiales incertae sedis</taxon>
        <taxon>Amylocarpus</taxon>
    </lineage>
</organism>
<evidence type="ECO:0000313" key="8">
    <source>
        <dbReference type="Proteomes" id="UP000824998"/>
    </source>
</evidence>
<dbReference type="GO" id="GO:0016586">
    <property type="term" value="C:RSC-type complex"/>
    <property type="evidence" value="ECO:0007669"/>
    <property type="project" value="TreeGrafter"/>
</dbReference>
<evidence type="ECO:0000256" key="3">
    <source>
        <dbReference type="PROSITE-ProRule" id="PRU00108"/>
    </source>
</evidence>
<keyword evidence="3 4" id="KW-0238">DNA-binding</keyword>
<feature type="region of interest" description="Disordered" evidence="5">
    <location>
        <begin position="243"/>
        <end position="294"/>
    </location>
</feature>
<dbReference type="OrthoDB" id="6159439at2759"/>
<dbReference type="GO" id="GO:0006357">
    <property type="term" value="P:regulation of transcription by RNA polymerase II"/>
    <property type="evidence" value="ECO:0007669"/>
    <property type="project" value="TreeGrafter"/>
</dbReference>
<evidence type="ECO:0000256" key="4">
    <source>
        <dbReference type="RuleBase" id="RU000682"/>
    </source>
</evidence>
<comment type="caution">
    <text evidence="7">The sequence shown here is derived from an EMBL/GenBank/DDBJ whole genome shotgun (WGS) entry which is preliminary data.</text>
</comment>
<feature type="compositionally biased region" description="Basic and acidic residues" evidence="5">
    <location>
        <begin position="451"/>
        <end position="474"/>
    </location>
</feature>
<comment type="subcellular location">
    <subcellularLocation>
        <location evidence="1 3 4">Nucleus</location>
    </subcellularLocation>
</comment>